<dbReference type="PROSITE" id="PS00222">
    <property type="entry name" value="IGFBP_N_1"/>
    <property type="match status" value="1"/>
</dbReference>
<comment type="subcellular location">
    <subcellularLocation>
        <location evidence="1">Secreted</location>
    </subcellularLocation>
</comment>
<evidence type="ECO:0000256" key="7">
    <source>
        <dbReference type="ARBA" id="ARBA00023157"/>
    </source>
</evidence>
<dbReference type="Proteomes" id="UP001230051">
    <property type="component" value="Unassembled WGS sequence"/>
</dbReference>
<evidence type="ECO:0000259" key="13">
    <source>
        <dbReference type="PROSITE" id="PS51323"/>
    </source>
</evidence>
<dbReference type="SUPFAM" id="SSF57184">
    <property type="entry name" value="Growth factor receptor domain"/>
    <property type="match status" value="1"/>
</dbReference>
<dbReference type="InterPro" id="IPR009030">
    <property type="entry name" value="Growth_fac_rcpt_cys_sf"/>
</dbReference>
<dbReference type="InterPro" id="IPR012213">
    <property type="entry name" value="IGFBP-5"/>
</dbReference>
<organism evidence="14 15">
    <name type="scientific">Acipenser oxyrinchus oxyrinchus</name>
    <dbReference type="NCBI Taxonomy" id="40147"/>
    <lineage>
        <taxon>Eukaryota</taxon>
        <taxon>Metazoa</taxon>
        <taxon>Chordata</taxon>
        <taxon>Craniata</taxon>
        <taxon>Vertebrata</taxon>
        <taxon>Euteleostomi</taxon>
        <taxon>Actinopterygii</taxon>
        <taxon>Chondrostei</taxon>
        <taxon>Acipenseriformes</taxon>
        <taxon>Acipenseridae</taxon>
        <taxon>Acipenser</taxon>
    </lineage>
</organism>
<keyword evidence="8" id="KW-0340">Growth factor binding</keyword>
<dbReference type="PANTHER" id="PTHR11551">
    <property type="entry name" value="INSULIN-LIKE GROWTH FACTOR BINDING PROTEIN"/>
    <property type="match status" value="1"/>
</dbReference>
<keyword evidence="7 9" id="KW-1015">Disulfide bond</keyword>
<dbReference type="PANTHER" id="PTHR11551:SF4">
    <property type="entry name" value="INSULIN-LIKE GROWTH FACTOR-BINDING PROTEIN 5"/>
    <property type="match status" value="1"/>
</dbReference>
<dbReference type="FunFam" id="4.10.800.10:FF:000005">
    <property type="entry name" value="Putative insulin-like growth factor-binding protein 5"/>
    <property type="match status" value="1"/>
</dbReference>
<evidence type="ECO:0000256" key="8">
    <source>
        <dbReference type="ARBA" id="ARBA00023183"/>
    </source>
</evidence>
<feature type="compositionally biased region" description="Basic and acidic residues" evidence="10">
    <location>
        <begin position="101"/>
        <end position="119"/>
    </location>
</feature>
<feature type="region of interest" description="Disordered" evidence="10">
    <location>
        <begin position="101"/>
        <end position="135"/>
    </location>
</feature>
<evidence type="ECO:0000256" key="4">
    <source>
        <dbReference type="ARBA" id="ARBA00022553"/>
    </source>
</evidence>
<comment type="caution">
    <text evidence="9">Lacks conserved residue(s) required for the propagation of feature annotation.</text>
</comment>
<dbReference type="Pfam" id="PF00086">
    <property type="entry name" value="Thyroglobulin_1"/>
    <property type="match status" value="1"/>
</dbReference>
<dbReference type="InterPro" id="IPR000716">
    <property type="entry name" value="Thyroglobulin_1"/>
</dbReference>
<feature type="domain" description="IGFBP N-terminal" evidence="13">
    <location>
        <begin position="21"/>
        <end position="101"/>
    </location>
</feature>
<dbReference type="GO" id="GO:0043567">
    <property type="term" value="P:regulation of insulin-like growth factor receptor signaling pathway"/>
    <property type="evidence" value="ECO:0007669"/>
    <property type="project" value="TreeGrafter"/>
</dbReference>
<feature type="chain" id="PRO_5042242483" description="Insulin-like growth factor-binding protein 5" evidence="11">
    <location>
        <begin position="21"/>
        <end position="263"/>
    </location>
</feature>
<evidence type="ECO:0000256" key="1">
    <source>
        <dbReference type="ARBA" id="ARBA00004613"/>
    </source>
</evidence>
<evidence type="ECO:0000256" key="5">
    <source>
        <dbReference type="ARBA" id="ARBA00022604"/>
    </source>
</evidence>
<dbReference type="CDD" id="cd00191">
    <property type="entry name" value="TY"/>
    <property type="match status" value="1"/>
</dbReference>
<dbReference type="Pfam" id="PF00219">
    <property type="entry name" value="IGFBP"/>
    <property type="match status" value="1"/>
</dbReference>
<dbReference type="GO" id="GO:0005615">
    <property type="term" value="C:extracellular space"/>
    <property type="evidence" value="ECO:0007669"/>
    <property type="project" value="TreeGrafter"/>
</dbReference>
<dbReference type="Gene3D" id="4.10.40.20">
    <property type="match status" value="1"/>
</dbReference>
<evidence type="ECO:0000259" key="12">
    <source>
        <dbReference type="PROSITE" id="PS51162"/>
    </source>
</evidence>
<protein>
    <recommendedName>
        <fullName evidence="2">Insulin-like growth factor-binding protein 5</fullName>
    </recommendedName>
</protein>
<dbReference type="PRINTS" id="PR01976">
    <property type="entry name" value="IGFBPFAMILY"/>
</dbReference>
<dbReference type="InterPro" id="IPR036857">
    <property type="entry name" value="Thyroglobulin_1_sf"/>
</dbReference>
<dbReference type="SMART" id="SM00121">
    <property type="entry name" value="IB"/>
    <property type="match status" value="1"/>
</dbReference>
<proteinExistence type="predicted"/>
<keyword evidence="6 11" id="KW-0732">Signal</keyword>
<keyword evidence="5" id="KW-0341">Growth regulation</keyword>
<evidence type="ECO:0000256" key="9">
    <source>
        <dbReference type="PROSITE-ProRule" id="PRU00500"/>
    </source>
</evidence>
<dbReference type="SMART" id="SM00211">
    <property type="entry name" value="TY"/>
    <property type="match status" value="1"/>
</dbReference>
<evidence type="ECO:0000256" key="11">
    <source>
        <dbReference type="SAM" id="SignalP"/>
    </source>
</evidence>
<evidence type="ECO:0000256" key="2">
    <source>
        <dbReference type="ARBA" id="ARBA00013665"/>
    </source>
</evidence>
<accession>A0AAD8DB45</accession>
<evidence type="ECO:0000256" key="6">
    <source>
        <dbReference type="ARBA" id="ARBA00022729"/>
    </source>
</evidence>
<reference evidence="14" key="1">
    <citation type="submission" date="2022-02" db="EMBL/GenBank/DDBJ databases">
        <title>Atlantic sturgeon de novo genome assembly.</title>
        <authorList>
            <person name="Stock M."/>
            <person name="Klopp C."/>
            <person name="Guiguen Y."/>
            <person name="Cabau C."/>
            <person name="Parinello H."/>
            <person name="Santidrian Yebra-Pimentel E."/>
            <person name="Kuhl H."/>
            <person name="Dirks R.P."/>
            <person name="Guessner J."/>
            <person name="Wuertz S."/>
            <person name="Du K."/>
            <person name="Schartl M."/>
        </authorList>
    </citation>
    <scope>NUCLEOTIDE SEQUENCE</scope>
    <source>
        <strain evidence="14">STURGEONOMICS-FGT-2020</strain>
        <tissue evidence="14">Whole blood</tissue>
    </source>
</reference>
<sequence length="263" mass="29783">MLLSFCLLLSFFMGLPQCTGSYVHCDPCDEKALSMCPQVPVGCELVKEPGCGCCRTCALSEGQQCGVYTQPCSQGLRCLPRNGEEKPLHALLHGRGMCRNEKGYKEHHPPTDHDSREPDDIPEITENPLPAKVPLHNKNRVSDKKAEALRKEKRRRLEKSKTVIQADYTPYPIDKQETVYGPCRRQMVEILKQLKNSSRILTQALYLPNCDKKGLYKRKQCKPSHGRRRGICWCVDRYGLKLPGSENKGADIHCQELESSNNE</sequence>
<feature type="disulfide bond" evidence="9">
    <location>
        <begin position="234"/>
        <end position="254"/>
    </location>
</feature>
<feature type="domain" description="Thyroglobulin type-1" evidence="12">
    <location>
        <begin position="180"/>
        <end position="254"/>
    </location>
</feature>
<keyword evidence="15" id="KW-1185">Reference proteome</keyword>
<evidence type="ECO:0000313" key="15">
    <source>
        <dbReference type="Proteomes" id="UP001230051"/>
    </source>
</evidence>
<feature type="signal peptide" evidence="11">
    <location>
        <begin position="1"/>
        <end position="20"/>
    </location>
</feature>
<keyword evidence="3" id="KW-0964">Secreted</keyword>
<dbReference type="PROSITE" id="PS51162">
    <property type="entry name" value="THYROGLOBULIN_1_2"/>
    <property type="match status" value="1"/>
</dbReference>
<dbReference type="GO" id="GO:0001968">
    <property type="term" value="F:fibronectin binding"/>
    <property type="evidence" value="ECO:0007669"/>
    <property type="project" value="TreeGrafter"/>
</dbReference>
<dbReference type="SUPFAM" id="SSF57610">
    <property type="entry name" value="Thyroglobulin type-1 domain"/>
    <property type="match status" value="1"/>
</dbReference>
<dbReference type="FunFam" id="4.10.40.20:FF:000001">
    <property type="entry name" value="Insulin-like growth factor binding protein 5"/>
    <property type="match status" value="1"/>
</dbReference>
<gene>
    <name evidence="14" type="primary">IGFBP5</name>
    <name evidence="14" type="ORF">AOXY_G14078</name>
</gene>
<dbReference type="PROSITE" id="PS00484">
    <property type="entry name" value="THYROGLOBULIN_1_1"/>
    <property type="match status" value="1"/>
</dbReference>
<dbReference type="GO" id="GO:0031994">
    <property type="term" value="F:insulin-like growth factor I binding"/>
    <property type="evidence" value="ECO:0007669"/>
    <property type="project" value="TreeGrafter"/>
</dbReference>
<dbReference type="EMBL" id="JAGXEW010000012">
    <property type="protein sequence ID" value="KAK1165519.1"/>
    <property type="molecule type" value="Genomic_DNA"/>
</dbReference>
<evidence type="ECO:0000256" key="10">
    <source>
        <dbReference type="SAM" id="MobiDB-lite"/>
    </source>
</evidence>
<evidence type="ECO:0000256" key="3">
    <source>
        <dbReference type="ARBA" id="ARBA00022525"/>
    </source>
</evidence>
<dbReference type="AlphaFoldDB" id="A0AAD8DB45"/>
<comment type="caution">
    <text evidence="14">The sequence shown here is derived from an EMBL/GenBank/DDBJ whole genome shotgun (WGS) entry which is preliminary data.</text>
</comment>
<evidence type="ECO:0000313" key="14">
    <source>
        <dbReference type="EMBL" id="KAK1165519.1"/>
    </source>
</evidence>
<dbReference type="PROSITE" id="PS51323">
    <property type="entry name" value="IGFBP_N_2"/>
    <property type="match status" value="1"/>
</dbReference>
<dbReference type="InterPro" id="IPR000867">
    <property type="entry name" value="IGFBP-like"/>
</dbReference>
<dbReference type="PRINTS" id="PR01981">
    <property type="entry name" value="IGFBPFAMILY5"/>
</dbReference>
<name>A0AAD8DB45_ACIOX</name>
<dbReference type="Gene3D" id="4.10.800.10">
    <property type="entry name" value="Thyroglobulin type-1"/>
    <property type="match status" value="1"/>
</dbReference>
<keyword evidence="4" id="KW-0597">Phosphoprotein</keyword>
<dbReference type="GO" id="GO:0031995">
    <property type="term" value="F:insulin-like growth factor II binding"/>
    <property type="evidence" value="ECO:0007669"/>
    <property type="project" value="TreeGrafter"/>
</dbReference>
<dbReference type="InterPro" id="IPR017891">
    <property type="entry name" value="Insulin_GF-bd_Cys-rich_CS"/>
</dbReference>
<dbReference type="InterPro" id="IPR022321">
    <property type="entry name" value="IGFBP_1-6_chordata"/>
</dbReference>